<dbReference type="Pfam" id="PF06961">
    <property type="entry name" value="DUF1294"/>
    <property type="match status" value="1"/>
</dbReference>
<comment type="caution">
    <text evidence="2">The sequence shown here is derived from an EMBL/GenBank/DDBJ whole genome shotgun (WGS) entry which is preliminary data.</text>
</comment>
<name>A0A397QVB8_9MOLU</name>
<dbReference type="InParanoid" id="A0A397QVB8"/>
<reference evidence="2 3" key="1">
    <citation type="submission" date="2018-08" db="EMBL/GenBank/DDBJ databases">
        <title>Genomic Encyclopedia of Archaeal and Bacterial Type Strains, Phase II (KMG-II): from individual species to whole genera.</title>
        <authorList>
            <person name="Goeker M."/>
        </authorList>
    </citation>
    <scope>NUCLEOTIDE SEQUENCE [LARGE SCALE GENOMIC DNA]</scope>
    <source>
        <strain evidence="2 3">ATCC 27112</strain>
    </source>
</reference>
<protein>
    <submittedName>
        <fullName evidence="2">Uncharacterized membrane protein YsdA (DUF1294 family)</fullName>
    </submittedName>
</protein>
<keyword evidence="1" id="KW-0472">Membrane</keyword>
<dbReference type="FunCoup" id="A0A397QVB8">
    <property type="interactions" value="18"/>
</dbReference>
<keyword evidence="1" id="KW-0812">Transmembrane</keyword>
<evidence type="ECO:0000313" key="3">
    <source>
        <dbReference type="Proteomes" id="UP000266506"/>
    </source>
</evidence>
<feature type="transmembrane region" description="Helical" evidence="1">
    <location>
        <begin position="77"/>
        <end position="101"/>
    </location>
</feature>
<accession>A0A397QVB8</accession>
<feature type="transmembrane region" description="Helical" evidence="1">
    <location>
        <begin position="47"/>
        <end position="65"/>
    </location>
</feature>
<dbReference type="AlphaFoldDB" id="A0A397QVB8"/>
<evidence type="ECO:0000256" key="1">
    <source>
        <dbReference type="SAM" id="Phobius"/>
    </source>
</evidence>
<sequence length="102" mass="11473">MTYQQIILIIYVAYLVFMSLVTFFLFLKDKGMAKKNNSEVRIKEKTLLSSVVFGGAVGGFIGRIVAHHKTNKGYFSFTIYISLLLQACVLVLFILLAFGVLK</sequence>
<feature type="transmembrane region" description="Helical" evidence="1">
    <location>
        <begin position="6"/>
        <end position="27"/>
    </location>
</feature>
<proteinExistence type="predicted"/>
<gene>
    <name evidence="2" type="ORF">EI71_01835</name>
</gene>
<keyword evidence="3" id="KW-1185">Reference proteome</keyword>
<organism evidence="2 3">
    <name type="scientific">Anaeroplasma bactoclasticum</name>
    <dbReference type="NCBI Taxonomy" id="2088"/>
    <lineage>
        <taxon>Bacteria</taxon>
        <taxon>Bacillati</taxon>
        <taxon>Mycoplasmatota</taxon>
        <taxon>Mollicutes</taxon>
        <taxon>Anaeroplasmatales</taxon>
        <taxon>Anaeroplasmataceae</taxon>
        <taxon>Anaeroplasma</taxon>
    </lineage>
</organism>
<dbReference type="InterPro" id="IPR010718">
    <property type="entry name" value="DUF1294"/>
</dbReference>
<dbReference type="EMBL" id="QXEV01000034">
    <property type="protein sequence ID" value="RIA64846.1"/>
    <property type="molecule type" value="Genomic_DNA"/>
</dbReference>
<keyword evidence="1" id="KW-1133">Transmembrane helix</keyword>
<dbReference type="Proteomes" id="UP000266506">
    <property type="component" value="Unassembled WGS sequence"/>
</dbReference>
<evidence type="ECO:0000313" key="2">
    <source>
        <dbReference type="EMBL" id="RIA64846.1"/>
    </source>
</evidence>
<dbReference type="RefSeq" id="WP_119016901.1">
    <property type="nucleotide sequence ID" value="NZ_QXEV01000034.1"/>
</dbReference>